<reference evidence="4" key="1">
    <citation type="submission" date="2020-11" db="EMBL/GenBank/DDBJ databases">
        <title>Isolation and identification of active actinomycetes.</title>
        <authorList>
            <person name="Sun X."/>
        </authorList>
    </citation>
    <scope>NUCLEOTIDE SEQUENCE</scope>
    <source>
        <strain evidence="4">NEAU-A11</strain>
    </source>
</reference>
<feature type="transmembrane region" description="Helical" evidence="2">
    <location>
        <begin position="148"/>
        <end position="170"/>
    </location>
</feature>
<gene>
    <name evidence="4" type="ORF">I4J89_44425</name>
</gene>
<keyword evidence="5" id="KW-1185">Reference proteome</keyword>
<accession>A0A931CK11</accession>
<organism evidence="4 5">
    <name type="scientific">Actinoplanes aureus</name>
    <dbReference type="NCBI Taxonomy" id="2792083"/>
    <lineage>
        <taxon>Bacteria</taxon>
        <taxon>Bacillati</taxon>
        <taxon>Actinomycetota</taxon>
        <taxon>Actinomycetes</taxon>
        <taxon>Micromonosporales</taxon>
        <taxon>Micromonosporaceae</taxon>
        <taxon>Actinoplanes</taxon>
    </lineage>
</organism>
<dbReference type="Proteomes" id="UP000598146">
    <property type="component" value="Unassembled WGS sequence"/>
</dbReference>
<keyword evidence="2" id="KW-1133">Transmembrane helix</keyword>
<feature type="transmembrane region" description="Helical" evidence="2">
    <location>
        <begin position="41"/>
        <end position="61"/>
    </location>
</feature>
<protein>
    <submittedName>
        <fullName evidence="4">Tripartite tricarboxylate transporter TctB family protein</fullName>
    </submittedName>
</protein>
<evidence type="ECO:0000313" key="5">
    <source>
        <dbReference type="Proteomes" id="UP000598146"/>
    </source>
</evidence>
<dbReference type="Pfam" id="PF07331">
    <property type="entry name" value="TctB"/>
    <property type="match status" value="1"/>
</dbReference>
<proteinExistence type="predicted"/>
<feature type="domain" description="DUF1468" evidence="3">
    <location>
        <begin position="42"/>
        <end position="175"/>
    </location>
</feature>
<feature type="region of interest" description="Disordered" evidence="1">
    <location>
        <begin position="1"/>
        <end position="34"/>
    </location>
</feature>
<evidence type="ECO:0000259" key="3">
    <source>
        <dbReference type="Pfam" id="PF07331"/>
    </source>
</evidence>
<sequence>MERLAPDLQGPGGGAQDQPEWQVSTEPVDERPPSAGPLSNLIAAAVVVILGGAAIAGSLALGAGSPSEPGPGTWPLIIGAVLVVLGLALAVRARDTGEAERFTRSGLLVAAAVASMIAFVAVIATIGFEIPTLLLAFVWLRFLGHESWRTSIITSVGIVVVFYALFVGALDVTIPHLF</sequence>
<feature type="transmembrane region" description="Helical" evidence="2">
    <location>
        <begin position="73"/>
        <end position="93"/>
    </location>
</feature>
<dbReference type="InterPro" id="IPR009936">
    <property type="entry name" value="DUF1468"/>
</dbReference>
<keyword evidence="2" id="KW-0472">Membrane</keyword>
<feature type="transmembrane region" description="Helical" evidence="2">
    <location>
        <begin position="105"/>
        <end position="128"/>
    </location>
</feature>
<dbReference type="EMBL" id="JADQTO010000039">
    <property type="protein sequence ID" value="MBG0568491.1"/>
    <property type="molecule type" value="Genomic_DNA"/>
</dbReference>
<evidence type="ECO:0000256" key="2">
    <source>
        <dbReference type="SAM" id="Phobius"/>
    </source>
</evidence>
<dbReference type="AlphaFoldDB" id="A0A931CK11"/>
<name>A0A931CK11_9ACTN</name>
<evidence type="ECO:0000256" key="1">
    <source>
        <dbReference type="SAM" id="MobiDB-lite"/>
    </source>
</evidence>
<evidence type="ECO:0000313" key="4">
    <source>
        <dbReference type="EMBL" id="MBG0568491.1"/>
    </source>
</evidence>
<keyword evidence="2" id="KW-0812">Transmembrane</keyword>
<comment type="caution">
    <text evidence="4">The sequence shown here is derived from an EMBL/GenBank/DDBJ whole genome shotgun (WGS) entry which is preliminary data.</text>
</comment>